<gene>
    <name evidence="2" type="ORF">Q664_52590</name>
</gene>
<accession>A0A084SE46</accession>
<proteinExistence type="predicted"/>
<evidence type="ECO:0000313" key="2">
    <source>
        <dbReference type="EMBL" id="KFA86731.1"/>
    </source>
</evidence>
<reference evidence="2 3" key="1">
    <citation type="submission" date="2014-07" db="EMBL/GenBank/DDBJ databases">
        <title>Draft Genome Sequence of Gephyronic Acid Producer, Cystobacter violaceus Strain Cb vi76.</title>
        <authorList>
            <person name="Stevens D.C."/>
            <person name="Young J."/>
            <person name="Carmichael R."/>
            <person name="Tan J."/>
            <person name="Taylor R.E."/>
        </authorList>
    </citation>
    <scope>NUCLEOTIDE SEQUENCE [LARGE SCALE GENOMIC DNA]</scope>
    <source>
        <strain evidence="2 3">Cb vi76</strain>
    </source>
</reference>
<name>A0A084SE46_9BACT</name>
<dbReference type="InterPro" id="IPR006224">
    <property type="entry name" value="PsdUridine_synth_RluA-like_CS"/>
</dbReference>
<dbReference type="GO" id="GO:0003723">
    <property type="term" value="F:RNA binding"/>
    <property type="evidence" value="ECO:0007669"/>
    <property type="project" value="InterPro"/>
</dbReference>
<dbReference type="PANTHER" id="PTHR21600">
    <property type="entry name" value="MITOCHONDRIAL RNA PSEUDOURIDINE SYNTHASE"/>
    <property type="match status" value="1"/>
</dbReference>
<dbReference type="CDD" id="cd02869">
    <property type="entry name" value="PseudoU_synth_RluA_like"/>
    <property type="match status" value="1"/>
</dbReference>
<dbReference type="EMBL" id="JPMI01000426">
    <property type="protein sequence ID" value="KFA86731.1"/>
    <property type="molecule type" value="Genomic_DNA"/>
</dbReference>
<dbReference type="InterPro" id="IPR050188">
    <property type="entry name" value="RluA_PseudoU_synthase"/>
</dbReference>
<dbReference type="Pfam" id="PF00849">
    <property type="entry name" value="PseudoU_synth_2"/>
    <property type="match status" value="1"/>
</dbReference>
<dbReference type="AlphaFoldDB" id="A0A084SE46"/>
<dbReference type="RefSeq" id="WP_043414857.1">
    <property type="nucleotide sequence ID" value="NZ_JPMI01000426.1"/>
</dbReference>
<evidence type="ECO:0000313" key="3">
    <source>
        <dbReference type="Proteomes" id="UP000028547"/>
    </source>
</evidence>
<protein>
    <submittedName>
        <fullName evidence="2">Pseudouridine synthase</fullName>
    </submittedName>
</protein>
<sequence>MRLNEGYAYREQLGARARGQSTLSYLIDSYRHSPEAVWRERLARGEILLEDLPATGEERLKPGQWLVWNRPPWEEQDAPRDYSIVHEDEALLAVLKPGGLPMMPGGNFLANTLLGVVRERFPEASPLHRLGRGTSGLVLFSRTYDAAAKLSRAWREHEVDKRYRALSSGVATEEHYDITAPIGMVAHPRLGLTHGVSPDGRASRSLARVLERRTASTLFEVDILTGRPQQIRIHLAAIGHPLEGDPLYGAGGVPLAGEPGLPGDLGYLLHAERLSFVHPLSGERLVLHAPVPPELRWEGEGSRPT</sequence>
<dbReference type="InterPro" id="IPR006145">
    <property type="entry name" value="PsdUridine_synth_RsuA/RluA"/>
</dbReference>
<dbReference type="Gene3D" id="3.30.2350.10">
    <property type="entry name" value="Pseudouridine synthase"/>
    <property type="match status" value="1"/>
</dbReference>
<dbReference type="GO" id="GO:0140098">
    <property type="term" value="F:catalytic activity, acting on RNA"/>
    <property type="evidence" value="ECO:0007669"/>
    <property type="project" value="UniProtKB-ARBA"/>
</dbReference>
<evidence type="ECO:0000259" key="1">
    <source>
        <dbReference type="Pfam" id="PF00849"/>
    </source>
</evidence>
<dbReference type="GO" id="GO:0009982">
    <property type="term" value="F:pseudouridine synthase activity"/>
    <property type="evidence" value="ECO:0007669"/>
    <property type="project" value="InterPro"/>
</dbReference>
<dbReference type="SUPFAM" id="SSF55120">
    <property type="entry name" value="Pseudouridine synthase"/>
    <property type="match status" value="1"/>
</dbReference>
<feature type="domain" description="Pseudouridine synthase RsuA/RluA-like" evidence="1">
    <location>
        <begin position="91"/>
        <end position="237"/>
    </location>
</feature>
<comment type="caution">
    <text evidence="2">The sequence shown here is derived from an EMBL/GenBank/DDBJ whole genome shotgun (WGS) entry which is preliminary data.</text>
</comment>
<dbReference type="PANTHER" id="PTHR21600:SF88">
    <property type="entry name" value="RNA PSEUDOURIDINE SYNTHASE 5"/>
    <property type="match status" value="1"/>
</dbReference>
<organism evidence="2 3">
    <name type="scientific">Archangium violaceum Cb vi76</name>
    <dbReference type="NCBI Taxonomy" id="1406225"/>
    <lineage>
        <taxon>Bacteria</taxon>
        <taxon>Pseudomonadati</taxon>
        <taxon>Myxococcota</taxon>
        <taxon>Myxococcia</taxon>
        <taxon>Myxococcales</taxon>
        <taxon>Cystobacterineae</taxon>
        <taxon>Archangiaceae</taxon>
        <taxon>Archangium</taxon>
    </lineage>
</organism>
<dbReference type="PROSITE" id="PS01129">
    <property type="entry name" value="PSI_RLU"/>
    <property type="match status" value="1"/>
</dbReference>
<dbReference type="GO" id="GO:0000455">
    <property type="term" value="P:enzyme-directed rRNA pseudouridine synthesis"/>
    <property type="evidence" value="ECO:0007669"/>
    <property type="project" value="TreeGrafter"/>
</dbReference>
<dbReference type="Proteomes" id="UP000028547">
    <property type="component" value="Unassembled WGS sequence"/>
</dbReference>
<dbReference type="InterPro" id="IPR020103">
    <property type="entry name" value="PsdUridine_synth_cat_dom_sf"/>
</dbReference>